<reference evidence="2 3" key="1">
    <citation type="submission" date="2014-06" db="EMBL/GenBank/DDBJ databases">
        <title>Evolutionary Origins and Diversification of the Mycorrhizal Mutualists.</title>
        <authorList>
            <consortium name="DOE Joint Genome Institute"/>
            <consortium name="Mycorrhizal Genomics Consortium"/>
            <person name="Kohler A."/>
            <person name="Kuo A."/>
            <person name="Nagy L.G."/>
            <person name="Floudas D."/>
            <person name="Copeland A."/>
            <person name="Barry K.W."/>
            <person name="Cichocki N."/>
            <person name="Veneault-Fourrey C."/>
            <person name="LaButti K."/>
            <person name="Lindquist E.A."/>
            <person name="Lipzen A."/>
            <person name="Lundell T."/>
            <person name="Morin E."/>
            <person name="Murat C."/>
            <person name="Riley R."/>
            <person name="Ohm R."/>
            <person name="Sun H."/>
            <person name="Tunlid A."/>
            <person name="Henrissat B."/>
            <person name="Grigoriev I.V."/>
            <person name="Hibbett D.S."/>
            <person name="Martin F."/>
        </authorList>
    </citation>
    <scope>NUCLEOTIDE SEQUENCE [LARGE SCALE GENOMIC DNA]</scope>
    <source>
        <strain evidence="2 3">SS14</strain>
    </source>
</reference>
<keyword evidence="3" id="KW-1185">Reference proteome</keyword>
<feature type="transmembrane region" description="Helical" evidence="1">
    <location>
        <begin position="48"/>
        <end position="68"/>
    </location>
</feature>
<name>A0A0C9V2I1_SPHS4</name>
<keyword evidence="1" id="KW-0812">Transmembrane</keyword>
<evidence type="ECO:0000313" key="3">
    <source>
        <dbReference type="Proteomes" id="UP000054279"/>
    </source>
</evidence>
<dbReference type="EMBL" id="KN837237">
    <property type="protein sequence ID" value="KIJ31746.1"/>
    <property type="molecule type" value="Genomic_DNA"/>
</dbReference>
<accession>A0A0C9V2I1</accession>
<dbReference type="OrthoDB" id="566238at2759"/>
<organism evidence="2 3">
    <name type="scientific">Sphaerobolus stellatus (strain SS14)</name>
    <dbReference type="NCBI Taxonomy" id="990650"/>
    <lineage>
        <taxon>Eukaryota</taxon>
        <taxon>Fungi</taxon>
        <taxon>Dikarya</taxon>
        <taxon>Basidiomycota</taxon>
        <taxon>Agaricomycotina</taxon>
        <taxon>Agaricomycetes</taxon>
        <taxon>Phallomycetidae</taxon>
        <taxon>Geastrales</taxon>
        <taxon>Sphaerobolaceae</taxon>
        <taxon>Sphaerobolus</taxon>
    </lineage>
</organism>
<sequence length="103" mass="11592">MNAEAIQVGDKERIKVGVCAMMSRSEDLEFVQILAAKIHHAMTVSSSYLFAIFPTMLRIGGTTIWLFVEHPNYSSSKPQFLRDFGSRLAWPSFTTWNGHELAA</sequence>
<gene>
    <name evidence="2" type="ORF">M422DRAFT_266496</name>
</gene>
<dbReference type="Proteomes" id="UP000054279">
    <property type="component" value="Unassembled WGS sequence"/>
</dbReference>
<evidence type="ECO:0000256" key="1">
    <source>
        <dbReference type="SAM" id="Phobius"/>
    </source>
</evidence>
<dbReference type="AlphaFoldDB" id="A0A0C9V2I1"/>
<keyword evidence="1" id="KW-0472">Membrane</keyword>
<evidence type="ECO:0000313" key="2">
    <source>
        <dbReference type="EMBL" id="KIJ31746.1"/>
    </source>
</evidence>
<dbReference type="HOGENOM" id="CLU_2265421_0_0_1"/>
<keyword evidence="1" id="KW-1133">Transmembrane helix</keyword>
<proteinExistence type="predicted"/>
<protein>
    <submittedName>
        <fullName evidence="2">Uncharacterized protein</fullName>
    </submittedName>
</protein>